<name>A0AAN5I2M5_9BILA</name>
<keyword evidence="2" id="KW-1185">Reference proteome</keyword>
<sequence length="85" mass="10116">ILISVHSHLDDLNIVTLCGQALETFTNLTFAGSYSHTFFIHPEWRVAFKAKLIRYYSFLWYLHHFSYNALFKFMFQGQNLSCIYK</sequence>
<dbReference type="Proteomes" id="UP001328107">
    <property type="component" value="Unassembled WGS sequence"/>
</dbReference>
<protein>
    <submittedName>
        <fullName evidence="1">Uncharacterized protein</fullName>
    </submittedName>
</protein>
<proteinExistence type="predicted"/>
<feature type="non-terminal residue" evidence="1">
    <location>
        <position position="1"/>
    </location>
</feature>
<feature type="non-terminal residue" evidence="1">
    <location>
        <position position="85"/>
    </location>
</feature>
<reference evidence="2" key="1">
    <citation type="submission" date="2022-10" db="EMBL/GenBank/DDBJ databases">
        <title>Genome assembly of Pristionchus species.</title>
        <authorList>
            <person name="Yoshida K."/>
            <person name="Sommer R.J."/>
        </authorList>
    </citation>
    <scope>NUCLEOTIDE SEQUENCE [LARGE SCALE GENOMIC DNA]</scope>
    <source>
        <strain evidence="2">RS5460</strain>
    </source>
</reference>
<gene>
    <name evidence="1" type="ORF">PMAYCL1PPCAC_19858</name>
</gene>
<dbReference type="EMBL" id="BTRK01000004">
    <property type="protein sequence ID" value="GMR49663.1"/>
    <property type="molecule type" value="Genomic_DNA"/>
</dbReference>
<accession>A0AAN5I2M5</accession>
<evidence type="ECO:0000313" key="2">
    <source>
        <dbReference type="Proteomes" id="UP001328107"/>
    </source>
</evidence>
<dbReference type="AlphaFoldDB" id="A0AAN5I2M5"/>
<comment type="caution">
    <text evidence="1">The sequence shown here is derived from an EMBL/GenBank/DDBJ whole genome shotgun (WGS) entry which is preliminary data.</text>
</comment>
<organism evidence="1 2">
    <name type="scientific">Pristionchus mayeri</name>
    <dbReference type="NCBI Taxonomy" id="1317129"/>
    <lineage>
        <taxon>Eukaryota</taxon>
        <taxon>Metazoa</taxon>
        <taxon>Ecdysozoa</taxon>
        <taxon>Nematoda</taxon>
        <taxon>Chromadorea</taxon>
        <taxon>Rhabditida</taxon>
        <taxon>Rhabditina</taxon>
        <taxon>Diplogasteromorpha</taxon>
        <taxon>Diplogasteroidea</taxon>
        <taxon>Neodiplogasteridae</taxon>
        <taxon>Pristionchus</taxon>
    </lineage>
</organism>
<evidence type="ECO:0000313" key="1">
    <source>
        <dbReference type="EMBL" id="GMR49663.1"/>
    </source>
</evidence>